<gene>
    <name evidence="2" type="ORF">DERP_009961</name>
</gene>
<evidence type="ECO:0000256" key="1">
    <source>
        <dbReference type="SAM" id="MobiDB-lite"/>
    </source>
</evidence>
<accession>A0ABQ8J236</accession>
<feature type="region of interest" description="Disordered" evidence="1">
    <location>
        <begin position="228"/>
        <end position="266"/>
    </location>
</feature>
<organism evidence="2 3">
    <name type="scientific">Dermatophagoides pteronyssinus</name>
    <name type="common">European house dust mite</name>
    <dbReference type="NCBI Taxonomy" id="6956"/>
    <lineage>
        <taxon>Eukaryota</taxon>
        <taxon>Metazoa</taxon>
        <taxon>Ecdysozoa</taxon>
        <taxon>Arthropoda</taxon>
        <taxon>Chelicerata</taxon>
        <taxon>Arachnida</taxon>
        <taxon>Acari</taxon>
        <taxon>Acariformes</taxon>
        <taxon>Sarcoptiformes</taxon>
        <taxon>Astigmata</taxon>
        <taxon>Psoroptidia</taxon>
        <taxon>Analgoidea</taxon>
        <taxon>Pyroglyphidae</taxon>
        <taxon>Dermatophagoidinae</taxon>
        <taxon>Dermatophagoides</taxon>
    </lineage>
</organism>
<comment type="caution">
    <text evidence="2">The sequence shown here is derived from an EMBL/GenBank/DDBJ whole genome shotgun (WGS) entry which is preliminary data.</text>
</comment>
<dbReference type="Proteomes" id="UP000887458">
    <property type="component" value="Unassembled WGS sequence"/>
</dbReference>
<feature type="compositionally biased region" description="Polar residues" evidence="1">
    <location>
        <begin position="254"/>
        <end position="266"/>
    </location>
</feature>
<feature type="compositionally biased region" description="Low complexity" evidence="1">
    <location>
        <begin position="228"/>
        <end position="247"/>
    </location>
</feature>
<name>A0ABQ8J236_DERPT</name>
<evidence type="ECO:0000313" key="2">
    <source>
        <dbReference type="EMBL" id="KAH9416598.1"/>
    </source>
</evidence>
<reference evidence="2 3" key="1">
    <citation type="journal article" date="2018" name="J. Allergy Clin. Immunol.">
        <title>High-quality assembly of Dermatophagoides pteronyssinus genome and transcriptome reveals a wide range of novel allergens.</title>
        <authorList>
            <person name="Liu X.Y."/>
            <person name="Yang K.Y."/>
            <person name="Wang M.Q."/>
            <person name="Kwok J.S."/>
            <person name="Zeng X."/>
            <person name="Yang Z."/>
            <person name="Xiao X.J."/>
            <person name="Lau C.P."/>
            <person name="Li Y."/>
            <person name="Huang Z.M."/>
            <person name="Ba J.G."/>
            <person name="Yim A.K."/>
            <person name="Ouyang C.Y."/>
            <person name="Ngai S.M."/>
            <person name="Chan T.F."/>
            <person name="Leung E.L."/>
            <person name="Liu L."/>
            <person name="Liu Z.G."/>
            <person name="Tsui S.K."/>
        </authorList>
    </citation>
    <scope>NUCLEOTIDE SEQUENCE [LARGE SCALE GENOMIC DNA]</scope>
    <source>
        <strain evidence="2">Derp</strain>
    </source>
</reference>
<reference evidence="2 3" key="2">
    <citation type="journal article" date="2022" name="Mol. Biol. Evol.">
        <title>Comparative Genomics Reveals Insights into the Divergent Evolution of Astigmatic Mites and Household Pest Adaptations.</title>
        <authorList>
            <person name="Xiong Q."/>
            <person name="Wan A.T."/>
            <person name="Liu X."/>
            <person name="Fung C.S."/>
            <person name="Xiao X."/>
            <person name="Malainual N."/>
            <person name="Hou J."/>
            <person name="Wang L."/>
            <person name="Wang M."/>
            <person name="Yang K.Y."/>
            <person name="Cui Y."/>
            <person name="Leung E.L."/>
            <person name="Nong W."/>
            <person name="Shin S.K."/>
            <person name="Au S.W."/>
            <person name="Jeong K.Y."/>
            <person name="Chew F.T."/>
            <person name="Hui J.H."/>
            <person name="Leung T.F."/>
            <person name="Tungtrongchitr A."/>
            <person name="Zhong N."/>
            <person name="Liu Z."/>
            <person name="Tsui S.K."/>
        </authorList>
    </citation>
    <scope>NUCLEOTIDE SEQUENCE [LARGE SCALE GENOMIC DNA]</scope>
    <source>
        <strain evidence="2">Derp</strain>
    </source>
</reference>
<proteinExistence type="predicted"/>
<evidence type="ECO:0000313" key="3">
    <source>
        <dbReference type="Proteomes" id="UP000887458"/>
    </source>
</evidence>
<protein>
    <submittedName>
        <fullName evidence="2">Uncharacterized protein</fullName>
    </submittedName>
</protein>
<keyword evidence="3" id="KW-1185">Reference proteome</keyword>
<sequence length="266" mass="29981">MASIVKNFKAWKISLYGLLAQNNLHRLFRSDFDPSTLTEQETAKAVGLIISTLDSQVVAKLSDNLLDKPKEILNFLTDAYGKSDASYLSLIITLYNLKLESIENTEAFLEESKNLYNDINNIASNDDDKLSEKVFVSLILAKVKDKFRFISDLELNPNAIINMTTIFAKMISESRSFIVINHRSSDSNYSLNGISHHNKQRNLFCKYCKRNNHVIKDCFLRQKANQNKSLSSSSSSNPSSTSSSSNNDRFKRVSSATLSMNSLSHN</sequence>
<dbReference type="EMBL" id="NJHN03000090">
    <property type="protein sequence ID" value="KAH9416598.1"/>
    <property type="molecule type" value="Genomic_DNA"/>
</dbReference>